<accession>A0ABS7CWM1</accession>
<evidence type="ECO:0000313" key="2">
    <source>
        <dbReference type="Proteomes" id="UP000813018"/>
    </source>
</evidence>
<gene>
    <name evidence="1" type="ORF">K0O23_14390</name>
</gene>
<reference evidence="1 2" key="1">
    <citation type="journal article" date="2016" name="Int. J. Syst. Evol. Microbiol.">
        <title>Pontibacter aydingkolensis sp. nov., isolated from soil of a salt lake.</title>
        <authorList>
            <person name="Osman G."/>
            <person name="Zhang T."/>
            <person name="Lou K."/>
            <person name="Gao Y."/>
            <person name="Chang W."/>
            <person name="Lin Q."/>
            <person name="Yang H.M."/>
            <person name="Huo X.D."/>
            <person name="Wang N."/>
        </authorList>
    </citation>
    <scope>NUCLEOTIDE SEQUENCE [LARGE SCALE GENOMIC DNA]</scope>
    <source>
        <strain evidence="1 2">KACC 19255</strain>
    </source>
</reference>
<keyword evidence="2" id="KW-1185">Reference proteome</keyword>
<name>A0ABS7CWM1_9BACT</name>
<feature type="non-terminal residue" evidence="1">
    <location>
        <position position="1"/>
    </location>
</feature>
<dbReference type="Proteomes" id="UP000813018">
    <property type="component" value="Unassembled WGS sequence"/>
</dbReference>
<protein>
    <submittedName>
        <fullName evidence="1">Uncharacterized protein</fullName>
    </submittedName>
</protein>
<proteinExistence type="predicted"/>
<sequence length="123" mass="13887">PFKEPLALLRGAKVGKLFRIRNNYFQGISSLFFPSSSGCPSQKGFSFEAGCKGKKHFLFHCKLFQESFLKFSEVILFPFPHPSYPQNRVAKVRTLFESATPGVKKFQGFFGSDLPSQQLQGPF</sequence>
<organism evidence="1 2">
    <name type="scientific">Pontibacter aydingkolensis</name>
    <dbReference type="NCBI Taxonomy" id="1911536"/>
    <lineage>
        <taxon>Bacteria</taxon>
        <taxon>Pseudomonadati</taxon>
        <taxon>Bacteroidota</taxon>
        <taxon>Cytophagia</taxon>
        <taxon>Cytophagales</taxon>
        <taxon>Hymenobacteraceae</taxon>
        <taxon>Pontibacter</taxon>
    </lineage>
</organism>
<dbReference type="RefSeq" id="WP_219878132.1">
    <property type="nucleotide sequence ID" value="NZ_JAHYXK010000012.1"/>
</dbReference>
<dbReference type="EMBL" id="JAHYXK010000012">
    <property type="protein sequence ID" value="MBW7468261.1"/>
    <property type="molecule type" value="Genomic_DNA"/>
</dbReference>
<comment type="caution">
    <text evidence="1">The sequence shown here is derived from an EMBL/GenBank/DDBJ whole genome shotgun (WGS) entry which is preliminary data.</text>
</comment>
<evidence type="ECO:0000313" key="1">
    <source>
        <dbReference type="EMBL" id="MBW7468261.1"/>
    </source>
</evidence>